<feature type="compositionally biased region" description="Acidic residues" evidence="1">
    <location>
        <begin position="260"/>
        <end position="269"/>
    </location>
</feature>
<proteinExistence type="predicted"/>
<feature type="compositionally biased region" description="Polar residues" evidence="1">
    <location>
        <begin position="43"/>
        <end position="52"/>
    </location>
</feature>
<sequence>MSSDTSRAGTPTEDSNSFTPINSPKGRELDAAMKPKQGEQDENLSTSAARSQNVKEAKSSPAKKPGTTPAKGSRASSTPSKRAHKTAGDTTTPTKRARKDSTGSPSTKGASPRKAALPPVPSSLAEAGTEDKMILNLRDVEGKSWGEITKLFISVTGIQVGGTTLRLRHAAMKAKFVEIPDEDATRLLRLKKEIEDKFESEKWARISEAIVTDGGAKYPTAALQKKFKQLDKDGVSAASIAANCGVTASTGAVNNVNGGDDSEEDEDEE</sequence>
<reference evidence="3" key="1">
    <citation type="journal article" date="2016" name="Genome Announc.">
        <title>Draft genome sequences of fungus Aspergillus calidoustus.</title>
        <authorList>
            <person name="Horn F."/>
            <person name="Linde J."/>
            <person name="Mattern D.J."/>
            <person name="Walther G."/>
            <person name="Guthke R."/>
            <person name="Scherlach K."/>
            <person name="Martin K."/>
            <person name="Brakhage A.A."/>
            <person name="Petzke L."/>
            <person name="Valiante V."/>
        </authorList>
    </citation>
    <scope>NUCLEOTIDE SEQUENCE [LARGE SCALE GENOMIC DNA]</scope>
    <source>
        <strain evidence="3">SF006504</strain>
    </source>
</reference>
<gene>
    <name evidence="2" type="ORF">ASPCAL07853</name>
</gene>
<organism evidence="2 3">
    <name type="scientific">Aspergillus calidoustus</name>
    <dbReference type="NCBI Taxonomy" id="454130"/>
    <lineage>
        <taxon>Eukaryota</taxon>
        <taxon>Fungi</taxon>
        <taxon>Dikarya</taxon>
        <taxon>Ascomycota</taxon>
        <taxon>Pezizomycotina</taxon>
        <taxon>Eurotiomycetes</taxon>
        <taxon>Eurotiomycetidae</taxon>
        <taxon>Eurotiales</taxon>
        <taxon>Aspergillaceae</taxon>
        <taxon>Aspergillus</taxon>
        <taxon>Aspergillus subgen. Nidulantes</taxon>
    </lineage>
</organism>
<dbReference type="OrthoDB" id="5375264at2759"/>
<dbReference type="Proteomes" id="UP000054771">
    <property type="component" value="Unassembled WGS sequence"/>
</dbReference>
<protein>
    <submittedName>
        <fullName evidence="2">Uncharacterized protein</fullName>
    </submittedName>
</protein>
<dbReference type="STRING" id="454130.A0A0U5GNL3"/>
<dbReference type="AlphaFoldDB" id="A0A0U5GNL3"/>
<evidence type="ECO:0000256" key="1">
    <source>
        <dbReference type="SAM" id="MobiDB-lite"/>
    </source>
</evidence>
<feature type="region of interest" description="Disordered" evidence="1">
    <location>
        <begin position="250"/>
        <end position="269"/>
    </location>
</feature>
<name>A0A0U5GNL3_ASPCI</name>
<keyword evidence="3" id="KW-1185">Reference proteome</keyword>
<dbReference type="OMA" id="FTAINGE"/>
<feature type="compositionally biased region" description="Polar residues" evidence="1">
    <location>
        <begin position="1"/>
        <end position="22"/>
    </location>
</feature>
<feature type="region of interest" description="Disordered" evidence="1">
    <location>
        <begin position="1"/>
        <end position="125"/>
    </location>
</feature>
<dbReference type="EMBL" id="CDMC01000006">
    <property type="protein sequence ID" value="CEN61189.1"/>
    <property type="molecule type" value="Genomic_DNA"/>
</dbReference>
<accession>A0A0U5GNL3</accession>
<evidence type="ECO:0000313" key="3">
    <source>
        <dbReference type="Proteomes" id="UP000054771"/>
    </source>
</evidence>
<feature type="compositionally biased region" description="Basic and acidic residues" evidence="1">
    <location>
        <begin position="25"/>
        <end position="39"/>
    </location>
</feature>
<evidence type="ECO:0000313" key="2">
    <source>
        <dbReference type="EMBL" id="CEN61189.1"/>
    </source>
</evidence>